<evidence type="ECO:0000313" key="3">
    <source>
        <dbReference type="Proteomes" id="UP000246078"/>
    </source>
</evidence>
<dbReference type="VEuPathDB" id="TriTrypDB:TcCL_ESM12868"/>
<protein>
    <submittedName>
        <fullName evidence="2">Uncharacterized protein</fullName>
    </submittedName>
</protein>
<dbReference type="Proteomes" id="UP000583944">
    <property type="component" value="Unassembled WGS sequence"/>
</dbReference>
<name>A0A2V2VFI9_TRYCR</name>
<accession>A0A2V2VFI9</accession>
<dbReference type="VEuPathDB" id="TriTrypDB:TcYC6_0054070"/>
<dbReference type="Proteomes" id="UP000246078">
    <property type="component" value="Unassembled WGS sequence"/>
</dbReference>
<dbReference type="VEuPathDB" id="TriTrypDB:BCY84_18478"/>
<dbReference type="EMBL" id="JABDHM010000021">
    <property type="protein sequence ID" value="KAF5223169.1"/>
    <property type="molecule type" value="Genomic_DNA"/>
</dbReference>
<evidence type="ECO:0000313" key="4">
    <source>
        <dbReference type="Proteomes" id="UP000583944"/>
    </source>
</evidence>
<sequence>MRASYSPSKGKSQWTVENLAERIFISSPRLFSFSHRVLVSLRHPYTSVVVDLVDSDAYRKKNRLEELLGALLQSRDEERKWVRVATMFDTKLTAEEIDSFRRKISLHREIRLCIEALWADLGGISNGAILEDSYKVFHFRLYSYILRIDNVSVVTSTSAAIAEDFTYDKRGTVGVEFGSFAVSILELADNWTKTREVEDYINFLKSIHDNCIVKNRSYSLKEDTIPSYKAPVFFSGGLVCRVQEGDNVVYSKKKI</sequence>
<organism evidence="2 3">
    <name type="scientific">Trypanosoma cruzi</name>
    <dbReference type="NCBI Taxonomy" id="5693"/>
    <lineage>
        <taxon>Eukaryota</taxon>
        <taxon>Discoba</taxon>
        <taxon>Euglenozoa</taxon>
        <taxon>Kinetoplastea</taxon>
        <taxon>Metakinetoplastina</taxon>
        <taxon>Trypanosomatida</taxon>
        <taxon>Trypanosomatidae</taxon>
        <taxon>Trypanosoma</taxon>
        <taxon>Schizotrypanum</taxon>
    </lineage>
</organism>
<comment type="caution">
    <text evidence="2">The sequence shown here is derived from an EMBL/GenBank/DDBJ whole genome shotgun (WGS) entry which is preliminary data.</text>
</comment>
<reference evidence="1" key="3">
    <citation type="submission" date="2020-04" db="EMBL/GenBank/DDBJ databases">
        <authorList>
            <person name="Diaz Viraque F."/>
        </authorList>
    </citation>
    <scope>NUCLEOTIDE SEQUENCE</scope>
    <source>
        <strain evidence="1">Berenice</strain>
    </source>
</reference>
<dbReference type="VEuPathDB" id="TriTrypDB:C3747_269g28"/>
<dbReference type="VEuPathDB" id="TriTrypDB:C4B63_17g23"/>
<dbReference type="VEuPathDB" id="TriTrypDB:ECC02_003708"/>
<dbReference type="VEuPathDB" id="TriTrypDB:Tc_MARK_2991"/>
<reference evidence="1 4" key="2">
    <citation type="journal article" date="2019" name="Genome Biol. Evol.">
        <title>Nanopore Sequencing Significantly Improves Genome Assembly of the Protozoan Parasite Trypanosoma cruzi.</title>
        <authorList>
            <person name="Diaz-Viraque F."/>
            <person name="Pita S."/>
            <person name="Greif G."/>
            <person name="de Souza R.C.M."/>
            <person name="Iraola G."/>
            <person name="Robello C."/>
        </authorList>
    </citation>
    <scope>NUCLEOTIDE SEQUENCE [LARGE SCALE GENOMIC DNA]</scope>
    <source>
        <strain evidence="1 4">Berenice</strain>
    </source>
</reference>
<dbReference type="VEuPathDB" id="TriTrypDB:TcCLB.510911.20"/>
<dbReference type="VEuPathDB" id="TriTrypDB:TcBrA4_0105150"/>
<gene>
    <name evidence="2" type="ORF">C3747_269g28</name>
    <name evidence="1" type="ORF">ECC02_003708</name>
</gene>
<proteinExistence type="predicted"/>
<dbReference type="AlphaFoldDB" id="A0A2V2VFI9"/>
<evidence type="ECO:0000313" key="2">
    <source>
        <dbReference type="EMBL" id="PWU95295.1"/>
    </source>
</evidence>
<reference evidence="2 3" key="1">
    <citation type="journal article" date="2018" name="Microb. Genom.">
        <title>Expanding an expanded genome: long-read sequencing of Trypanosoma cruzi.</title>
        <authorList>
            <person name="Berna L."/>
            <person name="Rodriguez M."/>
            <person name="Chiribao M.L."/>
            <person name="Parodi-Talice A."/>
            <person name="Pita S."/>
            <person name="Rijo G."/>
            <person name="Alvarez-Valin F."/>
            <person name="Robello C."/>
        </authorList>
    </citation>
    <scope>NUCLEOTIDE SEQUENCE [LARGE SCALE GENOMIC DNA]</scope>
    <source>
        <strain evidence="2 3">TCC</strain>
    </source>
</reference>
<dbReference type="VEuPathDB" id="TriTrypDB:TcCLB.458759.20"/>
<dbReference type="VEuPathDB" id="TriTrypDB:TCSYLVIO_004243"/>
<evidence type="ECO:0000313" key="1">
    <source>
        <dbReference type="EMBL" id="KAF5223169.1"/>
    </source>
</evidence>
<dbReference type="EMBL" id="PRFC01000269">
    <property type="protein sequence ID" value="PWU95295.1"/>
    <property type="molecule type" value="Genomic_DNA"/>
</dbReference>